<feature type="region of interest" description="Disordered" evidence="1">
    <location>
        <begin position="81"/>
        <end position="103"/>
    </location>
</feature>
<dbReference type="EMBL" id="KN839854">
    <property type="protein sequence ID" value="KIJ62660.1"/>
    <property type="molecule type" value="Genomic_DNA"/>
</dbReference>
<dbReference type="AlphaFoldDB" id="A0A0C9VWV6"/>
<evidence type="ECO:0000313" key="2">
    <source>
        <dbReference type="EMBL" id="KIJ62660.1"/>
    </source>
</evidence>
<proteinExistence type="predicted"/>
<reference evidence="2 3" key="1">
    <citation type="submission" date="2014-04" db="EMBL/GenBank/DDBJ databases">
        <title>Evolutionary Origins and Diversification of the Mycorrhizal Mutualists.</title>
        <authorList>
            <consortium name="DOE Joint Genome Institute"/>
            <consortium name="Mycorrhizal Genomics Consortium"/>
            <person name="Kohler A."/>
            <person name="Kuo A."/>
            <person name="Nagy L.G."/>
            <person name="Floudas D."/>
            <person name="Copeland A."/>
            <person name="Barry K.W."/>
            <person name="Cichocki N."/>
            <person name="Veneault-Fourrey C."/>
            <person name="LaButti K."/>
            <person name="Lindquist E.A."/>
            <person name="Lipzen A."/>
            <person name="Lundell T."/>
            <person name="Morin E."/>
            <person name="Murat C."/>
            <person name="Riley R."/>
            <person name="Ohm R."/>
            <person name="Sun H."/>
            <person name="Tunlid A."/>
            <person name="Henrissat B."/>
            <person name="Grigoriev I.V."/>
            <person name="Hibbett D.S."/>
            <person name="Martin F."/>
        </authorList>
    </citation>
    <scope>NUCLEOTIDE SEQUENCE [LARGE SCALE GENOMIC DNA]</scope>
    <source>
        <strain evidence="2 3">MD-312</strain>
    </source>
</reference>
<protein>
    <submittedName>
        <fullName evidence="2">Uncharacterized protein</fullName>
    </submittedName>
</protein>
<accession>A0A0C9VWV6</accession>
<organism evidence="2 3">
    <name type="scientific">Hydnomerulius pinastri MD-312</name>
    <dbReference type="NCBI Taxonomy" id="994086"/>
    <lineage>
        <taxon>Eukaryota</taxon>
        <taxon>Fungi</taxon>
        <taxon>Dikarya</taxon>
        <taxon>Basidiomycota</taxon>
        <taxon>Agaricomycotina</taxon>
        <taxon>Agaricomycetes</taxon>
        <taxon>Agaricomycetidae</taxon>
        <taxon>Boletales</taxon>
        <taxon>Boletales incertae sedis</taxon>
        <taxon>Leucogyrophana</taxon>
    </lineage>
</organism>
<keyword evidence="3" id="KW-1185">Reference proteome</keyword>
<gene>
    <name evidence="2" type="ORF">HYDPIDRAFT_114321</name>
</gene>
<dbReference type="HOGENOM" id="CLU_746091_0_0_1"/>
<name>A0A0C9VWV6_9AGAM</name>
<evidence type="ECO:0000256" key="1">
    <source>
        <dbReference type="SAM" id="MobiDB-lite"/>
    </source>
</evidence>
<dbReference type="Proteomes" id="UP000053820">
    <property type="component" value="Unassembled WGS sequence"/>
</dbReference>
<sequence length="371" mass="41620">MLNTDFSLLTEFNHFPGYPADRQSFDFTGQEEKWLGVYNARVEYFKAHEPSRHSTDSPCSSSATLLNEDNDRMRADVSKLIRSPQEERGPDTHIHAPVPTKPSFNPNAAPFVPSLATLNAARGQTPSQMPPVPVNPNWIDSYRQGTSIENSEDQNAAAQRMIMATKWSFGNICALAQMFCWECARPSTCGSFARAVYDALNTHYGEWESSCFRFHLHKCAIESFRITWSTVHPQAISAKNPPTPEYLQYACNLSAFVAELFAAGLIPETPITRCLGTLLREMCSIEHVFVLQDMVLRAKGALWQGLDSHELVKEFITSFTQRTSSIPDHASLGPPGSIADMVKEADIARKIFEWHSRRPAYPTVVKDSIWS</sequence>
<feature type="compositionally biased region" description="Basic and acidic residues" evidence="1">
    <location>
        <begin position="81"/>
        <end position="94"/>
    </location>
</feature>
<dbReference type="OrthoDB" id="3071225at2759"/>
<evidence type="ECO:0000313" key="3">
    <source>
        <dbReference type="Proteomes" id="UP000053820"/>
    </source>
</evidence>